<reference evidence="2" key="2">
    <citation type="journal article" date="2013" name="Stand. Genomic Sci.">
        <title>Complete genome sequence of Desulfocapsa sulfexigens, a marine deltaproteobacterium specialized in disproportionating inorganic sulfur compounds.</title>
        <authorList>
            <person name="Finster K.W."/>
            <person name="Kjeldsen K.U."/>
            <person name="Kube M."/>
            <person name="Reinhardt R."/>
            <person name="Mussmann M."/>
            <person name="Amann R."/>
            <person name="Schreiber L."/>
        </authorList>
    </citation>
    <scope>NUCLEOTIDE SEQUENCE [LARGE SCALE GENOMIC DNA]</scope>
    <source>
        <strain evidence="2">DSM 10523 / SB164P1</strain>
    </source>
</reference>
<dbReference type="AlphaFoldDB" id="M1WP19"/>
<reference evidence="1 2" key="1">
    <citation type="journal article" date="2013" name="PLoS ONE">
        <title>The first genomic and proteomic characterization of a deep-sea sulfate reducer: insights into the piezophilic lifestyle of Desulfovibrio piezophilus.</title>
        <authorList>
            <person name="Pradel N."/>
            <person name="Ji B."/>
            <person name="Gimenez G."/>
            <person name="Talla E."/>
            <person name="Lenoble P."/>
            <person name="Garel M."/>
            <person name="Tamburini C."/>
            <person name="Fourquet P."/>
            <person name="Lebrun R."/>
            <person name="Bertin P."/>
            <person name="Denis Y."/>
            <person name="Pophillat M."/>
            <person name="Barbe V."/>
            <person name="Ollivier B."/>
            <person name="Dolla A."/>
        </authorList>
    </citation>
    <scope>NUCLEOTIDE SEQUENCE [LARGE SCALE GENOMIC DNA]</scope>
    <source>
        <strain evidence="2">DSM 10523 / SB164P1</strain>
    </source>
</reference>
<dbReference type="RefSeq" id="WP_015414013.1">
    <property type="nucleotide sequence ID" value="NC_020409.1"/>
</dbReference>
<protein>
    <recommendedName>
        <fullName evidence="3">DUF1499 domain-containing protein</fullName>
    </recommendedName>
</protein>
<dbReference type="PANTHER" id="PTHR34801">
    <property type="entry name" value="EXPRESSED PROTEIN"/>
    <property type="match status" value="1"/>
</dbReference>
<dbReference type="Proteomes" id="UP000011724">
    <property type="component" value="Chromosome"/>
</dbReference>
<organism evidence="1 2">
    <name type="scientific">Pseudodesulfovibrio piezophilus (strain DSM 21447 / JCM 15486 / C1TLV30)</name>
    <name type="common">Desulfovibrio piezophilus</name>
    <dbReference type="NCBI Taxonomy" id="1322246"/>
    <lineage>
        <taxon>Bacteria</taxon>
        <taxon>Pseudomonadati</taxon>
        <taxon>Thermodesulfobacteriota</taxon>
        <taxon>Desulfovibrionia</taxon>
        <taxon>Desulfovibrionales</taxon>
        <taxon>Desulfovibrionaceae</taxon>
    </lineage>
</organism>
<dbReference type="EMBL" id="FO203427">
    <property type="protein sequence ID" value="CCH47959.1"/>
    <property type="molecule type" value="Genomic_DNA"/>
</dbReference>
<dbReference type="KEGG" id="dpi:BN4_10722"/>
<proteinExistence type="predicted"/>
<dbReference type="eggNOG" id="COG4446">
    <property type="taxonomic scope" value="Bacteria"/>
</dbReference>
<accession>M1WP19</accession>
<keyword evidence="2" id="KW-1185">Reference proteome</keyword>
<dbReference type="Pfam" id="PF07386">
    <property type="entry name" value="DUF1499"/>
    <property type="match status" value="1"/>
</dbReference>
<name>M1WP19_PSEP2</name>
<dbReference type="PATRIC" id="fig|879567.3.peg.745"/>
<dbReference type="PIRSF" id="PIRSF026426">
    <property type="entry name" value="DUF1499"/>
    <property type="match status" value="1"/>
</dbReference>
<dbReference type="OrthoDB" id="9793534at2"/>
<dbReference type="STRING" id="1322246.BN4_10722"/>
<evidence type="ECO:0008006" key="3">
    <source>
        <dbReference type="Google" id="ProtNLM"/>
    </source>
</evidence>
<evidence type="ECO:0000313" key="1">
    <source>
        <dbReference type="EMBL" id="CCH47959.1"/>
    </source>
</evidence>
<dbReference type="HOGENOM" id="CLU_105603_4_0_7"/>
<dbReference type="PANTHER" id="PTHR34801:SF6">
    <property type="entry name" value="SLL1620 PROTEIN"/>
    <property type="match status" value="1"/>
</dbReference>
<sequence>MKYLIFALILFLSTTVSLIILSQRKPNSLGITNGKLSQCPNKDNCVSSEADIAKYAIAPLHATGSVAREMAHLTKTIGLMDGSRIITVEGNYLHAEFSTPLLHFVDDLECFYEQDKGIINVRSASRVGYSDLGANRKRLEKLRTLFNSSHDSEQ</sequence>
<gene>
    <name evidence="1" type="ordered locus">BN4_10722</name>
</gene>
<evidence type="ECO:0000313" key="2">
    <source>
        <dbReference type="Proteomes" id="UP000011724"/>
    </source>
</evidence>
<dbReference type="InterPro" id="IPR010865">
    <property type="entry name" value="DUF1499"/>
</dbReference>
<dbReference type="BioCyc" id="DPIE1322246:BN4_RS03700-MONOMER"/>